<dbReference type="EMBL" id="JAMKPW020000042">
    <property type="protein sequence ID" value="KAK8196068.1"/>
    <property type="molecule type" value="Genomic_DNA"/>
</dbReference>
<accession>A0ACC3S4B2</accession>
<keyword evidence="2" id="KW-1185">Reference proteome</keyword>
<evidence type="ECO:0000313" key="2">
    <source>
        <dbReference type="Proteomes" id="UP001320706"/>
    </source>
</evidence>
<dbReference type="Proteomes" id="UP001320706">
    <property type="component" value="Unassembled WGS sequence"/>
</dbReference>
<sequence length="259" mass="27439">MLLFTSQIFLVLSSSSLSWTGPEGFSLIGYSLGGGIAAAFTSYFPHLVDSLILIAPAGLLRPHHIHWTSKLLYGGLVPESLAHWLVARRLANRPKAPSSGKQVGPGQAGASEVPHPALAGDSTLPVFPNRPGISVADAVGWQLGHHAGFVPSFVSSIRSAPITAQHDRWRLIGSRLDAQKAKPEDKEKQREGLKEGKVLILLGKDDAVIVANEVSEDAKECLGDGLDARVLAGGHDLPISGSTDVVENILQFWGTASKA</sequence>
<gene>
    <name evidence="1" type="ORF">M8818_007220</name>
</gene>
<evidence type="ECO:0000313" key="1">
    <source>
        <dbReference type="EMBL" id="KAK8196068.1"/>
    </source>
</evidence>
<comment type="caution">
    <text evidence="1">The sequence shown here is derived from an EMBL/GenBank/DDBJ whole genome shotgun (WGS) entry which is preliminary data.</text>
</comment>
<proteinExistence type="predicted"/>
<reference evidence="1" key="1">
    <citation type="submission" date="2024-02" db="EMBL/GenBank/DDBJ databases">
        <title>Metagenome Assembled Genome of Zalaria obscura JY119.</title>
        <authorList>
            <person name="Vighnesh L."/>
            <person name="Jagadeeshwari U."/>
            <person name="Venkata Ramana C."/>
            <person name="Sasikala C."/>
        </authorList>
    </citation>
    <scope>NUCLEOTIDE SEQUENCE</scope>
    <source>
        <strain evidence="1">JY119</strain>
    </source>
</reference>
<name>A0ACC3S4B2_9PEZI</name>
<protein>
    <submittedName>
        <fullName evidence="1">Uncharacterized protein</fullName>
    </submittedName>
</protein>
<organism evidence="1 2">
    <name type="scientific">Zalaria obscura</name>
    <dbReference type="NCBI Taxonomy" id="2024903"/>
    <lineage>
        <taxon>Eukaryota</taxon>
        <taxon>Fungi</taxon>
        <taxon>Dikarya</taxon>
        <taxon>Ascomycota</taxon>
        <taxon>Pezizomycotina</taxon>
        <taxon>Dothideomycetes</taxon>
        <taxon>Dothideomycetidae</taxon>
        <taxon>Dothideales</taxon>
        <taxon>Zalariaceae</taxon>
        <taxon>Zalaria</taxon>
    </lineage>
</organism>